<feature type="region of interest" description="Disordered" evidence="7">
    <location>
        <begin position="313"/>
        <end position="340"/>
    </location>
</feature>
<feature type="domain" description="TOG" evidence="8">
    <location>
        <begin position="1"/>
        <end position="229"/>
    </location>
</feature>
<dbReference type="Pfam" id="PF13513">
    <property type="entry name" value="HEAT_EZ"/>
    <property type="match status" value="1"/>
</dbReference>
<dbReference type="Proteomes" id="UP001292094">
    <property type="component" value="Unassembled WGS sequence"/>
</dbReference>
<dbReference type="Gene3D" id="1.25.10.10">
    <property type="entry name" value="Leucine-rich Repeat Variant"/>
    <property type="match status" value="1"/>
</dbReference>
<keyword evidence="4" id="KW-0833">Ubl conjugation pathway</keyword>
<evidence type="ECO:0000256" key="4">
    <source>
        <dbReference type="ARBA" id="ARBA00022786"/>
    </source>
</evidence>
<dbReference type="InterPro" id="IPR011989">
    <property type="entry name" value="ARM-like"/>
</dbReference>
<comment type="caution">
    <text evidence="9">The sequence shown here is derived from an EMBL/GenBank/DDBJ whole genome shotgun (WGS) entry which is preliminary data.</text>
</comment>
<name>A0AAE1QEL7_9EUCA</name>
<dbReference type="GO" id="GO:0010265">
    <property type="term" value="P:SCF complex assembly"/>
    <property type="evidence" value="ECO:0007669"/>
    <property type="project" value="InterPro"/>
</dbReference>
<protein>
    <recommendedName>
        <fullName evidence="8">TOG domain-containing protein</fullName>
    </recommendedName>
</protein>
<dbReference type="InterPro" id="IPR039852">
    <property type="entry name" value="CAND1/CAND2"/>
</dbReference>
<gene>
    <name evidence="9" type="ORF">Pmani_004442</name>
</gene>
<evidence type="ECO:0000256" key="5">
    <source>
        <dbReference type="ARBA" id="ARBA00022990"/>
    </source>
</evidence>
<keyword evidence="5" id="KW-0007">Acetylation</keyword>
<evidence type="ECO:0000256" key="7">
    <source>
        <dbReference type="SAM" id="MobiDB-lite"/>
    </source>
</evidence>
<dbReference type="FunFam" id="1.25.10.10:FF:000047">
    <property type="entry name" value="Cullin-associated NEDD8-dissociated protein 1"/>
    <property type="match status" value="1"/>
</dbReference>
<accession>A0AAE1QEL7</accession>
<keyword evidence="10" id="KW-1185">Reference proteome</keyword>
<comment type="subcellular location">
    <subcellularLocation>
        <location evidence="1">Nucleus</location>
    </subcellularLocation>
</comment>
<sequence length="1230" mass="137761">MASVSYHIANLLEKMTSTDKDYRFMATNDLMTELQKDSIKLDDDSERKVVRMLLRLLEDKNGEVQNLAVKCLGPLVNKVKEFHVYSIVESLCDHMVSEREQLRDMSSLALKTVINELPASSTALVANICKRVTDRLSEAIVRQEDVSVQLEALDILGDLLARFGSLLVSFHPNILDALLPQLASPRLAVRKRTIVALSHLVVSCSPQIYARLMDFLIEELAKNTSMSTTRTYIQCIAAISRQAGHRFGEYLERVMPLVVQYVAVDDDELREYCISACEAFTLRCPKEITHHLPTIVEMCLKYITHDPNYNYDDYEDDEGQMDMDEDDEGEEDDEYSDDDDMSWKVRRSSAKCLEAVISTRHEMLIEFYKTVSPQLISRFKEREENVKVDIFHAYMALLRQTRPSLSLSIDPDAMEQEEGTISMLKQQVPALVKSVHRQMKEKSIKTRQGCFALLTELVQVYPGALTHHIPALIPGIQFSLGDKNSSSNMKIDTLAFVHCLLVHHSGEVFHQHVGQLLPPVVTCVADPFYKITAEALLVLQQIVKVIRPLDLASSFDFTPYTGDLYHCTLARLRAADLDQEVKERAIACMGQIISHLGDHLQGELGTCLPIFLDRLRNEITRLTTVKALTKVAASPLRIDLRPILADALPVLASFLRKNQRALKLATLTLLDTLVTNYSNSLTPQMLDKVLVELPPLINESDLHIAQLCLTLLTSTAKLHKSSLGNFLQVIMPDVMALVRSPLLQGGALRAMQDLFEAVVRAGLPGLGYQDILNHLLAPLVSPQASNIHKQAYHSMAKCVAALTLTHPGEAVGVVDRFLMDVTSPRSPTVQSFSLLAIGEIGKHIDLSSIPQLKDAVVASFSSPSEEVKSAASYALGHLSCGNLQEYLPFVLSEIEANPKRQYLLLHSLKEIISLQSKSPEGVKVLQGFVSDIWTQLFRHTECAEEGTRNVVAECLGKLTLINPAALLPKLQESLKTDSPMMRTTIVTAIKFTISDQPTAIDSLLRHCIGDFLSTLQDPDLNVRRVALVAFNSAAHNKPSLVRDLLDTILPQLYNETKVRKELIREVEMGPFKHTVDDGLDIRKAAFECMYTLLETCLDRVDIYVFLEHVEGGLKDHYDIKMLTYLMLTRLAHLCPQAVLQRLERLVEPLRTTVTTKVKANSVKQEYEKQDELKRSAMRAIAALLTIPDADKNPQLSEFVAHIKSTPELQSLFESIQRDACPTHDAMMDLS</sequence>
<proteinExistence type="inferred from homology"/>
<evidence type="ECO:0000256" key="1">
    <source>
        <dbReference type="ARBA" id="ARBA00004123"/>
    </source>
</evidence>
<organism evidence="9 10">
    <name type="scientific">Petrolisthes manimaculis</name>
    <dbReference type="NCBI Taxonomy" id="1843537"/>
    <lineage>
        <taxon>Eukaryota</taxon>
        <taxon>Metazoa</taxon>
        <taxon>Ecdysozoa</taxon>
        <taxon>Arthropoda</taxon>
        <taxon>Crustacea</taxon>
        <taxon>Multicrustacea</taxon>
        <taxon>Malacostraca</taxon>
        <taxon>Eumalacostraca</taxon>
        <taxon>Eucarida</taxon>
        <taxon>Decapoda</taxon>
        <taxon>Pleocyemata</taxon>
        <taxon>Anomura</taxon>
        <taxon>Galatheoidea</taxon>
        <taxon>Porcellanidae</taxon>
        <taxon>Petrolisthes</taxon>
    </lineage>
</organism>
<evidence type="ECO:0000256" key="3">
    <source>
        <dbReference type="ARBA" id="ARBA00022737"/>
    </source>
</evidence>
<dbReference type="InterPro" id="IPR034085">
    <property type="entry name" value="TOG"/>
</dbReference>
<keyword evidence="6" id="KW-0539">Nucleus</keyword>
<keyword evidence="3" id="KW-0677">Repeat</keyword>
<dbReference type="Pfam" id="PF08623">
    <property type="entry name" value="TIP120"/>
    <property type="match status" value="1"/>
</dbReference>
<dbReference type="InterPro" id="IPR013932">
    <property type="entry name" value="TATA-bd_TIP120"/>
</dbReference>
<evidence type="ECO:0000313" key="10">
    <source>
        <dbReference type="Proteomes" id="UP001292094"/>
    </source>
</evidence>
<dbReference type="GO" id="GO:0000226">
    <property type="term" value="P:microtubule cytoskeleton organization"/>
    <property type="evidence" value="ECO:0007669"/>
    <property type="project" value="UniProtKB-ARBA"/>
</dbReference>
<dbReference type="GO" id="GO:0005634">
    <property type="term" value="C:nucleus"/>
    <property type="evidence" value="ECO:0007669"/>
    <property type="project" value="UniProtKB-SubCell"/>
</dbReference>
<reference evidence="9" key="1">
    <citation type="submission" date="2023-11" db="EMBL/GenBank/DDBJ databases">
        <title>Genome assemblies of two species of porcelain crab, Petrolisthes cinctipes and Petrolisthes manimaculis (Anomura: Porcellanidae).</title>
        <authorList>
            <person name="Angst P."/>
        </authorList>
    </citation>
    <scope>NUCLEOTIDE SEQUENCE</scope>
    <source>
        <strain evidence="9">PB745_02</strain>
        <tissue evidence="9">Gill</tissue>
    </source>
</reference>
<dbReference type="EMBL" id="JAWZYT010000310">
    <property type="protein sequence ID" value="KAK4324953.1"/>
    <property type="molecule type" value="Genomic_DNA"/>
</dbReference>
<evidence type="ECO:0000259" key="8">
    <source>
        <dbReference type="SMART" id="SM01349"/>
    </source>
</evidence>
<dbReference type="InterPro" id="IPR016024">
    <property type="entry name" value="ARM-type_fold"/>
</dbReference>
<dbReference type="Pfam" id="PF25782">
    <property type="entry name" value="TPR_CAND1"/>
    <property type="match status" value="1"/>
</dbReference>
<comment type="similarity">
    <text evidence="2">Belongs to the CAND family.</text>
</comment>
<dbReference type="SUPFAM" id="SSF48371">
    <property type="entry name" value="ARM repeat"/>
    <property type="match status" value="1"/>
</dbReference>
<dbReference type="PANTHER" id="PTHR12696">
    <property type="entry name" value="TIP120"/>
    <property type="match status" value="1"/>
</dbReference>
<evidence type="ECO:0000313" key="9">
    <source>
        <dbReference type="EMBL" id="KAK4324953.1"/>
    </source>
</evidence>
<dbReference type="AlphaFoldDB" id="A0AAE1QEL7"/>
<evidence type="ECO:0000256" key="6">
    <source>
        <dbReference type="ARBA" id="ARBA00023242"/>
    </source>
</evidence>
<evidence type="ECO:0000256" key="2">
    <source>
        <dbReference type="ARBA" id="ARBA00007657"/>
    </source>
</evidence>
<dbReference type="SMART" id="SM01349">
    <property type="entry name" value="TOG"/>
    <property type="match status" value="1"/>
</dbReference>